<dbReference type="SUPFAM" id="SSF55785">
    <property type="entry name" value="PYP-like sensor domain (PAS domain)"/>
    <property type="match status" value="1"/>
</dbReference>
<dbReference type="FunFam" id="3.40.50.300:FF:000006">
    <property type="entry name" value="DNA-binding transcriptional regulator NtrC"/>
    <property type="match status" value="1"/>
</dbReference>
<dbReference type="InterPro" id="IPR025944">
    <property type="entry name" value="Sigma_54_int_dom_CS"/>
</dbReference>
<dbReference type="InterPro" id="IPR009057">
    <property type="entry name" value="Homeodomain-like_sf"/>
</dbReference>
<dbReference type="InterPro" id="IPR013767">
    <property type="entry name" value="PAS_fold"/>
</dbReference>
<keyword evidence="2" id="KW-0067">ATP-binding</keyword>
<dbReference type="PROSITE" id="PS00675">
    <property type="entry name" value="SIGMA54_INTERACT_1"/>
    <property type="match status" value="1"/>
</dbReference>
<dbReference type="KEGG" id="dat:HRM2_01570"/>
<dbReference type="SMART" id="SM00382">
    <property type="entry name" value="AAA"/>
    <property type="match status" value="1"/>
</dbReference>
<protein>
    <submittedName>
        <fullName evidence="7">Sigma-54 dependent transcriptional regulator</fullName>
    </submittedName>
</protein>
<dbReference type="STRING" id="177437.HRM2_01570"/>
<dbReference type="CDD" id="cd00009">
    <property type="entry name" value="AAA"/>
    <property type="match status" value="1"/>
</dbReference>
<dbReference type="Pfam" id="PF02954">
    <property type="entry name" value="HTH_8"/>
    <property type="match status" value="1"/>
</dbReference>
<evidence type="ECO:0000313" key="7">
    <source>
        <dbReference type="EMBL" id="ACN13279.1"/>
    </source>
</evidence>
<evidence type="ECO:0000313" key="8">
    <source>
        <dbReference type="Proteomes" id="UP000000442"/>
    </source>
</evidence>
<evidence type="ECO:0000256" key="2">
    <source>
        <dbReference type="ARBA" id="ARBA00022840"/>
    </source>
</evidence>
<dbReference type="InterPro" id="IPR002078">
    <property type="entry name" value="Sigma_54_int"/>
</dbReference>
<dbReference type="InterPro" id="IPR027417">
    <property type="entry name" value="P-loop_NTPase"/>
</dbReference>
<dbReference type="Gene3D" id="3.40.50.300">
    <property type="entry name" value="P-loop containing nucleotide triphosphate hydrolases"/>
    <property type="match status" value="1"/>
</dbReference>
<feature type="compositionally biased region" description="Gly residues" evidence="5">
    <location>
        <begin position="117"/>
        <end position="126"/>
    </location>
</feature>
<gene>
    <name evidence="7" type="ordered locus">HRM2_01570</name>
</gene>
<accession>C0QEG2</accession>
<dbReference type="EMBL" id="CP001087">
    <property type="protein sequence ID" value="ACN13279.1"/>
    <property type="molecule type" value="Genomic_DNA"/>
</dbReference>
<keyword evidence="8" id="KW-1185">Reference proteome</keyword>
<dbReference type="SUPFAM" id="SSF46689">
    <property type="entry name" value="Homeodomain-like"/>
    <property type="match status" value="1"/>
</dbReference>
<feature type="region of interest" description="Disordered" evidence="5">
    <location>
        <begin position="110"/>
        <end position="132"/>
    </location>
</feature>
<dbReference type="GO" id="GO:0043565">
    <property type="term" value="F:sequence-specific DNA binding"/>
    <property type="evidence" value="ECO:0007669"/>
    <property type="project" value="InterPro"/>
</dbReference>
<dbReference type="PANTHER" id="PTHR32071">
    <property type="entry name" value="TRANSCRIPTIONAL REGULATORY PROTEIN"/>
    <property type="match status" value="1"/>
</dbReference>
<evidence type="ECO:0000256" key="1">
    <source>
        <dbReference type="ARBA" id="ARBA00022741"/>
    </source>
</evidence>
<dbReference type="OrthoDB" id="9763792at2"/>
<evidence type="ECO:0000256" key="3">
    <source>
        <dbReference type="ARBA" id="ARBA00023015"/>
    </source>
</evidence>
<feature type="domain" description="Sigma-54 factor interaction" evidence="6">
    <location>
        <begin position="146"/>
        <end position="373"/>
    </location>
</feature>
<organism evidence="7 8">
    <name type="scientific">Desulforapulum autotrophicum (strain ATCC 43914 / DSM 3382 / VKM B-1955 / HRM2)</name>
    <name type="common">Desulfobacterium autotrophicum</name>
    <dbReference type="NCBI Taxonomy" id="177437"/>
    <lineage>
        <taxon>Bacteria</taxon>
        <taxon>Pseudomonadati</taxon>
        <taxon>Thermodesulfobacteriota</taxon>
        <taxon>Desulfobacteria</taxon>
        <taxon>Desulfobacterales</taxon>
        <taxon>Desulfobacteraceae</taxon>
        <taxon>Desulforapulum</taxon>
    </lineage>
</organism>
<dbReference type="Gene3D" id="1.10.10.60">
    <property type="entry name" value="Homeodomain-like"/>
    <property type="match status" value="1"/>
</dbReference>
<reference evidence="7 8" key="1">
    <citation type="journal article" date="2009" name="Environ. Microbiol.">
        <title>Genome sequence of Desulfobacterium autotrophicum HRM2, a marine sulfate reducer oxidizing organic carbon completely to carbon dioxide.</title>
        <authorList>
            <person name="Strittmatter A.W."/>
            <person name="Liesegang H."/>
            <person name="Rabus R."/>
            <person name="Decker I."/>
            <person name="Amann J."/>
            <person name="Andres S."/>
            <person name="Henne A."/>
            <person name="Fricke W.F."/>
            <person name="Martinez-Arias R."/>
            <person name="Bartels D."/>
            <person name="Goesmann A."/>
            <person name="Krause L."/>
            <person name="Puehler A."/>
            <person name="Klenk H.P."/>
            <person name="Richter M."/>
            <person name="Schuler M."/>
            <person name="Gloeckner F.O."/>
            <person name="Meyerdierks A."/>
            <person name="Gottschalk G."/>
            <person name="Amann R."/>
        </authorList>
    </citation>
    <scope>NUCLEOTIDE SEQUENCE [LARGE SCALE GENOMIC DNA]</scope>
    <source>
        <strain evidence="8">ATCC 43914 / DSM 3382 / HRM2</strain>
    </source>
</reference>
<proteinExistence type="predicted"/>
<dbReference type="Pfam" id="PF00158">
    <property type="entry name" value="Sigma54_activat"/>
    <property type="match status" value="1"/>
</dbReference>
<dbReference type="Gene3D" id="1.10.8.60">
    <property type="match status" value="1"/>
</dbReference>
<evidence type="ECO:0000259" key="6">
    <source>
        <dbReference type="PROSITE" id="PS50045"/>
    </source>
</evidence>
<keyword evidence="4" id="KW-0804">Transcription</keyword>
<dbReference type="Gene3D" id="3.30.450.20">
    <property type="entry name" value="PAS domain"/>
    <property type="match status" value="1"/>
</dbReference>
<dbReference type="InterPro" id="IPR025662">
    <property type="entry name" value="Sigma_54_int_dom_ATP-bd_1"/>
</dbReference>
<dbReference type="AlphaFoldDB" id="C0QEG2"/>
<dbReference type="Proteomes" id="UP000000442">
    <property type="component" value="Chromosome"/>
</dbReference>
<evidence type="ECO:0000256" key="5">
    <source>
        <dbReference type="SAM" id="MobiDB-lite"/>
    </source>
</evidence>
<dbReference type="eggNOG" id="COG3829">
    <property type="taxonomic scope" value="Bacteria"/>
</dbReference>
<dbReference type="PROSITE" id="PS00688">
    <property type="entry name" value="SIGMA54_INTERACT_3"/>
    <property type="match status" value="1"/>
</dbReference>
<dbReference type="InterPro" id="IPR003593">
    <property type="entry name" value="AAA+_ATPase"/>
</dbReference>
<sequence>MAEQNEQQEILRRFQPDGTITYVNDAACRFYQKERHELVGYNLAFFLTNVEKEAIMEAIFSITPEEPMVITRPNFVPTDGGIRCVEYENRGVFAPDGTVLEYRSVGREIGEIRPGDQGNGSGGTSGTGIEKKGPRYLEQKSVGIFSAEMLEVIEHAEKYHQDRSIPVLIEGETGVGKEVVARLIHFGGRDSLLPFMDINCTALSSNLFESELFGYEAGAFTGGVQRGQKGKLDCARGGSLFLDEIAEIPMDLQAKLLRVLEEKNFYRVGGLHKVATDIRVIAATNVGFSQHMREGKFRKDLYYRLKVGHIRIPALRERPDDILPLARMLLADFSAKRKKDFQGLNEECEQLFVRHPWPGNIRELKNLIEWATFMYDDKLLRPEHVAHRLETFDEPATALPASTTHPASMITVADIQAALANSSGNKTQAAKSLGISIRTLYNRLQRGR</sequence>
<dbReference type="CDD" id="cd00130">
    <property type="entry name" value="PAS"/>
    <property type="match status" value="1"/>
</dbReference>
<dbReference type="PRINTS" id="PR01590">
    <property type="entry name" value="HTHFIS"/>
</dbReference>
<dbReference type="Pfam" id="PF00989">
    <property type="entry name" value="PAS"/>
    <property type="match status" value="1"/>
</dbReference>
<dbReference type="RefSeq" id="WP_012662528.1">
    <property type="nucleotide sequence ID" value="NC_012108.1"/>
</dbReference>
<dbReference type="HOGENOM" id="CLU_000445_8_1_7"/>
<dbReference type="InterPro" id="IPR035965">
    <property type="entry name" value="PAS-like_dom_sf"/>
</dbReference>
<evidence type="ECO:0000256" key="4">
    <source>
        <dbReference type="ARBA" id="ARBA00023163"/>
    </source>
</evidence>
<dbReference type="InterPro" id="IPR002197">
    <property type="entry name" value="HTH_Fis"/>
</dbReference>
<dbReference type="SUPFAM" id="SSF52540">
    <property type="entry name" value="P-loop containing nucleoside triphosphate hydrolases"/>
    <property type="match status" value="1"/>
</dbReference>
<dbReference type="PROSITE" id="PS50045">
    <property type="entry name" value="SIGMA54_INTERACT_4"/>
    <property type="match status" value="1"/>
</dbReference>
<keyword evidence="3" id="KW-0805">Transcription regulation</keyword>
<dbReference type="InterPro" id="IPR000014">
    <property type="entry name" value="PAS"/>
</dbReference>
<dbReference type="GO" id="GO:0005524">
    <property type="term" value="F:ATP binding"/>
    <property type="evidence" value="ECO:0007669"/>
    <property type="project" value="UniProtKB-KW"/>
</dbReference>
<dbReference type="GO" id="GO:0006355">
    <property type="term" value="P:regulation of DNA-templated transcription"/>
    <property type="evidence" value="ECO:0007669"/>
    <property type="project" value="InterPro"/>
</dbReference>
<keyword evidence="1" id="KW-0547">Nucleotide-binding</keyword>
<name>C0QEG2_DESAH</name>
<dbReference type="InterPro" id="IPR058031">
    <property type="entry name" value="AAA_lid_NorR"/>
</dbReference>
<dbReference type="Pfam" id="PF25601">
    <property type="entry name" value="AAA_lid_14"/>
    <property type="match status" value="1"/>
</dbReference>